<keyword evidence="2" id="KW-1185">Reference proteome</keyword>
<reference evidence="1 2" key="1">
    <citation type="submission" date="2021-01" db="EMBL/GenBank/DDBJ databases">
        <title>Belnapia mucosa sp. nov. and Belnapia arida sp. nov., isolated from the Tabernas Desert (Almeria, Spain).</title>
        <authorList>
            <person name="Molina-Menor E."/>
            <person name="Vidal-Verdu A."/>
            <person name="Calonge A."/>
            <person name="Satari L."/>
            <person name="Pereto Magraner J."/>
            <person name="Porcar Miralles M."/>
        </authorList>
    </citation>
    <scope>NUCLEOTIDE SEQUENCE [LARGE SCALE GENOMIC DNA]</scope>
    <source>
        <strain evidence="1 2">T6</strain>
    </source>
</reference>
<dbReference type="EMBL" id="JAEUXJ010000029">
    <property type="protein sequence ID" value="MBL6459207.1"/>
    <property type="molecule type" value="Genomic_DNA"/>
</dbReference>
<comment type="caution">
    <text evidence="1">The sequence shown here is derived from an EMBL/GenBank/DDBJ whole genome shotgun (WGS) entry which is preliminary data.</text>
</comment>
<accession>A0ABS1VC66</accession>
<sequence>MASLEQLLLPYNNGCLASLPSEDPACLAPAHTCEEAMTITTETTSNQTDPTVLTDAELDHVGGGGFNEVYNRGSVISSGIQEIPPNPIRGEYARFVVATIPPNPVIVT</sequence>
<protein>
    <submittedName>
        <fullName evidence="1">Uncharacterized protein</fullName>
    </submittedName>
</protein>
<gene>
    <name evidence="1" type="ORF">JMJ55_28190</name>
</gene>
<evidence type="ECO:0000313" key="2">
    <source>
        <dbReference type="Proteomes" id="UP000606490"/>
    </source>
</evidence>
<evidence type="ECO:0000313" key="1">
    <source>
        <dbReference type="EMBL" id="MBL6459207.1"/>
    </source>
</evidence>
<name>A0ABS1VC66_9PROT</name>
<dbReference type="Proteomes" id="UP000606490">
    <property type="component" value="Unassembled WGS sequence"/>
</dbReference>
<organism evidence="1 2">
    <name type="scientific">Belnapia mucosa</name>
    <dbReference type="NCBI Taxonomy" id="2804532"/>
    <lineage>
        <taxon>Bacteria</taxon>
        <taxon>Pseudomonadati</taxon>
        <taxon>Pseudomonadota</taxon>
        <taxon>Alphaproteobacteria</taxon>
        <taxon>Acetobacterales</taxon>
        <taxon>Roseomonadaceae</taxon>
        <taxon>Belnapia</taxon>
    </lineage>
</organism>
<dbReference type="RefSeq" id="WP_202828939.1">
    <property type="nucleotide sequence ID" value="NZ_JAEUXJ010000029.1"/>
</dbReference>
<proteinExistence type="predicted"/>